<organism evidence="3 4">
    <name type="scientific">Neobacillus cucumis</name>
    <dbReference type="NCBI Taxonomy" id="1740721"/>
    <lineage>
        <taxon>Bacteria</taxon>
        <taxon>Bacillati</taxon>
        <taxon>Bacillota</taxon>
        <taxon>Bacilli</taxon>
        <taxon>Bacillales</taxon>
        <taxon>Bacillaceae</taxon>
        <taxon>Neobacillus</taxon>
    </lineage>
</organism>
<dbReference type="OrthoDB" id="140416at2"/>
<feature type="transmembrane region" description="Helical" evidence="1">
    <location>
        <begin position="12"/>
        <end position="30"/>
    </location>
</feature>
<proteinExistence type="predicted"/>
<protein>
    <submittedName>
        <fullName evidence="3">DUF58 domain-containing protein</fullName>
    </submittedName>
</protein>
<keyword evidence="4" id="KW-1185">Reference proteome</keyword>
<evidence type="ECO:0000256" key="1">
    <source>
        <dbReference type="SAM" id="Phobius"/>
    </source>
</evidence>
<dbReference type="AlphaFoldDB" id="A0A2N5HTW2"/>
<evidence type="ECO:0000313" key="4">
    <source>
        <dbReference type="Proteomes" id="UP000234950"/>
    </source>
</evidence>
<feature type="transmembrane region" description="Helical" evidence="1">
    <location>
        <begin position="36"/>
        <end position="58"/>
    </location>
</feature>
<reference evidence="3 4" key="1">
    <citation type="submission" date="2017-11" db="EMBL/GenBank/DDBJ databases">
        <title>Comparitive Functional Genomics of Dry Heat Resistant strains isolated from the Viking Spacecraft.</title>
        <authorList>
            <person name="Seuylemezian A."/>
            <person name="Cooper K."/>
            <person name="Vaishampayan P."/>
        </authorList>
    </citation>
    <scope>NUCLEOTIDE SEQUENCE [LARGE SCALE GENOMIC DNA]</scope>
    <source>
        <strain evidence="3 4">V32-6</strain>
    </source>
</reference>
<dbReference type="InterPro" id="IPR002881">
    <property type="entry name" value="DUF58"/>
</dbReference>
<keyword evidence="1" id="KW-0472">Membrane</keyword>
<evidence type="ECO:0000313" key="3">
    <source>
        <dbReference type="EMBL" id="PLS08947.1"/>
    </source>
</evidence>
<comment type="caution">
    <text evidence="3">The sequence shown here is derived from an EMBL/GenBank/DDBJ whole genome shotgun (WGS) entry which is preliminary data.</text>
</comment>
<gene>
    <name evidence="3" type="ORF">CVD27_02315</name>
</gene>
<feature type="domain" description="DUF58" evidence="2">
    <location>
        <begin position="207"/>
        <end position="363"/>
    </location>
</feature>
<keyword evidence="1" id="KW-1133">Transmembrane helix</keyword>
<dbReference type="EMBL" id="PGVE01000015">
    <property type="protein sequence ID" value="PLS08947.1"/>
    <property type="molecule type" value="Genomic_DNA"/>
</dbReference>
<dbReference type="Pfam" id="PF01882">
    <property type="entry name" value="DUF58"/>
    <property type="match status" value="1"/>
</dbReference>
<dbReference type="PANTHER" id="PTHR34351:SF2">
    <property type="entry name" value="DUF58 DOMAIN-CONTAINING PROTEIN"/>
    <property type="match status" value="1"/>
</dbReference>
<name>A0A2N5HTW2_9BACI</name>
<accession>A0A2N5HTW2</accession>
<dbReference type="RefSeq" id="WP_101646347.1">
    <property type="nucleotide sequence ID" value="NZ_PGVE01000015.1"/>
</dbReference>
<dbReference type="PANTHER" id="PTHR34351">
    <property type="entry name" value="SLR1927 PROTEIN-RELATED"/>
    <property type="match status" value="1"/>
</dbReference>
<keyword evidence="1" id="KW-0812">Transmembrane</keyword>
<sequence length="406" mass="46816">MEKRWLLVKKVWKFILLLILILLTFSYAMFQGGFVSWFLFYSFLPFAIYCMALSFYSLNELEVSRILPKIDFNAGEVLQVTVKVKRSNVFPLFFLLIEDNLDEPLKLAQQRKKAKVLILPGVRKEFSFEYLIHDLPRGEHFFHSFTLKIGDPLGLFEKEKTFAAEGRIIVYPAYSELLYQPFENQYDQGLTASRERVQRDTSMAIGVREYQPGDRFSWINWKASAKRNEIMTKEFEQRQSHDVFVLMDCIPDKRFETVVSFTASLVRAVLKKGAQTGLLTCSNDRAYFPISGGEPQLRQLFYHLAKIEAKSLRPFEKVIETEGLFIQQTISFMLVTAQLTKPLIDKASFLGQRKGSIALFLIKGPKESPTENERSLMAIANARGIRIVLINEGNHRAAFSEVSLRL</sequence>
<evidence type="ECO:0000259" key="2">
    <source>
        <dbReference type="Pfam" id="PF01882"/>
    </source>
</evidence>
<dbReference type="Proteomes" id="UP000234950">
    <property type="component" value="Unassembled WGS sequence"/>
</dbReference>